<evidence type="ECO:0000313" key="3">
    <source>
        <dbReference type="Proteomes" id="UP000242188"/>
    </source>
</evidence>
<evidence type="ECO:0000313" key="2">
    <source>
        <dbReference type="EMBL" id="OWF50299.1"/>
    </source>
</evidence>
<dbReference type="EMBL" id="NEDP02002668">
    <property type="protein sequence ID" value="OWF50299.1"/>
    <property type="molecule type" value="Genomic_DNA"/>
</dbReference>
<evidence type="ECO:0000256" key="1">
    <source>
        <dbReference type="SAM" id="MobiDB-lite"/>
    </source>
</evidence>
<protein>
    <submittedName>
        <fullName evidence="2">Uncharacterized protein</fullName>
    </submittedName>
</protein>
<reference evidence="2 3" key="1">
    <citation type="journal article" date="2017" name="Nat. Ecol. Evol.">
        <title>Scallop genome provides insights into evolution of bilaterian karyotype and development.</title>
        <authorList>
            <person name="Wang S."/>
            <person name="Zhang J."/>
            <person name="Jiao W."/>
            <person name="Li J."/>
            <person name="Xun X."/>
            <person name="Sun Y."/>
            <person name="Guo X."/>
            <person name="Huan P."/>
            <person name="Dong B."/>
            <person name="Zhang L."/>
            <person name="Hu X."/>
            <person name="Sun X."/>
            <person name="Wang J."/>
            <person name="Zhao C."/>
            <person name="Wang Y."/>
            <person name="Wang D."/>
            <person name="Huang X."/>
            <person name="Wang R."/>
            <person name="Lv J."/>
            <person name="Li Y."/>
            <person name="Zhang Z."/>
            <person name="Liu B."/>
            <person name="Lu W."/>
            <person name="Hui Y."/>
            <person name="Liang J."/>
            <person name="Zhou Z."/>
            <person name="Hou R."/>
            <person name="Li X."/>
            <person name="Liu Y."/>
            <person name="Li H."/>
            <person name="Ning X."/>
            <person name="Lin Y."/>
            <person name="Zhao L."/>
            <person name="Xing Q."/>
            <person name="Dou J."/>
            <person name="Li Y."/>
            <person name="Mao J."/>
            <person name="Guo H."/>
            <person name="Dou H."/>
            <person name="Li T."/>
            <person name="Mu C."/>
            <person name="Jiang W."/>
            <person name="Fu Q."/>
            <person name="Fu X."/>
            <person name="Miao Y."/>
            <person name="Liu J."/>
            <person name="Yu Q."/>
            <person name="Li R."/>
            <person name="Liao H."/>
            <person name="Li X."/>
            <person name="Kong Y."/>
            <person name="Jiang Z."/>
            <person name="Chourrout D."/>
            <person name="Li R."/>
            <person name="Bao Z."/>
        </authorList>
    </citation>
    <scope>NUCLEOTIDE SEQUENCE [LARGE SCALE GENOMIC DNA]</scope>
    <source>
        <strain evidence="2 3">PY_sf001</strain>
    </source>
</reference>
<organism evidence="2 3">
    <name type="scientific">Mizuhopecten yessoensis</name>
    <name type="common">Japanese scallop</name>
    <name type="synonym">Patinopecten yessoensis</name>
    <dbReference type="NCBI Taxonomy" id="6573"/>
    <lineage>
        <taxon>Eukaryota</taxon>
        <taxon>Metazoa</taxon>
        <taxon>Spiralia</taxon>
        <taxon>Lophotrochozoa</taxon>
        <taxon>Mollusca</taxon>
        <taxon>Bivalvia</taxon>
        <taxon>Autobranchia</taxon>
        <taxon>Pteriomorphia</taxon>
        <taxon>Pectinida</taxon>
        <taxon>Pectinoidea</taxon>
        <taxon>Pectinidae</taxon>
        <taxon>Mizuhopecten</taxon>
    </lineage>
</organism>
<comment type="caution">
    <text evidence="2">The sequence shown here is derived from an EMBL/GenBank/DDBJ whole genome shotgun (WGS) entry which is preliminary data.</text>
</comment>
<gene>
    <name evidence="2" type="ORF">KP79_PYT13487</name>
</gene>
<keyword evidence="3" id="KW-1185">Reference proteome</keyword>
<accession>A0A210QNI5</accession>
<feature type="region of interest" description="Disordered" evidence="1">
    <location>
        <begin position="66"/>
        <end position="88"/>
    </location>
</feature>
<name>A0A210QNI5_MIZYE</name>
<dbReference type="Proteomes" id="UP000242188">
    <property type="component" value="Unassembled WGS sequence"/>
</dbReference>
<sequence length="103" mass="11865">MTPFQQPMPSLRQYTTKCNMLDLMPESWTTFLARTIACYRQHLRALQPANKYTAFLTQMEVLHKPKARSKPLKTPKWQIPGGLTCEPTPDPEIPSLLLSFSRC</sequence>
<proteinExistence type="predicted"/>
<dbReference type="AlphaFoldDB" id="A0A210QNI5"/>